<evidence type="ECO:0008006" key="3">
    <source>
        <dbReference type="Google" id="ProtNLM"/>
    </source>
</evidence>
<dbReference type="EMBL" id="PVWO01000057">
    <property type="protein sequence ID" value="PSB57884.1"/>
    <property type="molecule type" value="Genomic_DNA"/>
</dbReference>
<reference evidence="1 2" key="1">
    <citation type="submission" date="2018-03" db="EMBL/GenBank/DDBJ databases">
        <title>The ancient ancestry and fast evolution of plastids.</title>
        <authorList>
            <person name="Moore K.R."/>
            <person name="Magnabosco C."/>
            <person name="Momper L."/>
            <person name="Gold D.A."/>
            <person name="Bosak T."/>
            <person name="Fournier G.P."/>
        </authorList>
    </citation>
    <scope>NUCLEOTIDE SEQUENCE [LARGE SCALE GENOMIC DNA]</scope>
    <source>
        <strain evidence="1 2">CCALA 037</strain>
    </source>
</reference>
<dbReference type="InterPro" id="IPR025332">
    <property type="entry name" value="DUF4238"/>
</dbReference>
<proteinExistence type="predicted"/>
<dbReference type="Proteomes" id="UP000238937">
    <property type="component" value="Unassembled WGS sequence"/>
</dbReference>
<dbReference type="RefSeq" id="WP_106301893.1">
    <property type="nucleotide sequence ID" value="NZ_PVWO01000057.1"/>
</dbReference>
<comment type="caution">
    <text evidence="1">The sequence shown here is derived from an EMBL/GenBank/DDBJ whole genome shotgun (WGS) entry which is preliminary data.</text>
</comment>
<name>A0A2T1GJC5_9CYAN</name>
<sequence length="348" mass="39494">MAGIRQHFIPRFLQNGFASHVTGDKFCTWVYRKGVEPFNANTTKTGVEGYFYSQDDDPQVDDEITAAESRFTSLVNNLRNEGETAKLESDKIAELIAHFEIRTRHLRQSFSNAAEYGLREVLKIIEDPLVFGNYVKRGLEERVVKEYRKLNYPENYLKLFLIGIQPQMDSALSKSLDDIPWMTEQFRADLPNMLKEASKSGHIDGLRNSIAPQVKIDMYRNMKFSIERTFSDIPLGDSIVLFQLEGDESFKPISEKGDPIQAVYLPLSSNLVLVGQLSNKTPDLSQLPKAIAQCSLEYFISSTKSDGNETLQAYIGESAHLISKNKMDAILLEIIDDMKINPQAFFKN</sequence>
<dbReference type="AlphaFoldDB" id="A0A2T1GJC5"/>
<accession>A0A2T1GJC5</accession>
<organism evidence="1 2">
    <name type="scientific">Chamaesiphon polymorphus CCALA 037</name>
    <dbReference type="NCBI Taxonomy" id="2107692"/>
    <lineage>
        <taxon>Bacteria</taxon>
        <taxon>Bacillati</taxon>
        <taxon>Cyanobacteriota</taxon>
        <taxon>Cyanophyceae</taxon>
        <taxon>Gomontiellales</taxon>
        <taxon>Chamaesiphonaceae</taxon>
        <taxon>Chamaesiphon</taxon>
    </lineage>
</organism>
<evidence type="ECO:0000313" key="2">
    <source>
        <dbReference type="Proteomes" id="UP000238937"/>
    </source>
</evidence>
<evidence type="ECO:0000313" key="1">
    <source>
        <dbReference type="EMBL" id="PSB57884.1"/>
    </source>
</evidence>
<gene>
    <name evidence="1" type="ORF">C7B77_06770</name>
</gene>
<dbReference type="Pfam" id="PF14022">
    <property type="entry name" value="DUF4238"/>
    <property type="match status" value="1"/>
</dbReference>
<keyword evidence="2" id="KW-1185">Reference proteome</keyword>
<dbReference type="OrthoDB" id="509512at2"/>
<protein>
    <recommendedName>
        <fullName evidence="3">DUF4238 domain-containing protein</fullName>
    </recommendedName>
</protein>